<dbReference type="InterPro" id="IPR019861">
    <property type="entry name" value="PorP/SprF_Bacteroidetes"/>
</dbReference>
<gene>
    <name evidence="1" type="ORF">GALL_178320</name>
</gene>
<dbReference type="EMBL" id="MLJW01000098">
    <property type="protein sequence ID" value="OIR00186.1"/>
    <property type="molecule type" value="Genomic_DNA"/>
</dbReference>
<sequence length="341" mass="38341">MNKFYTILLYFVVLLPAEKIAAQDLTYSQFYEQPLLRNPALAGVFTGDMRISMAYRDQWESVTVPFRTTSLSAEYKLPASKNKDVFTLGTQLTVDAAGDIRLRRTQLLPAICFHKSLNTENDTYLSVAFIGGLVNSQFDQTLAIFGDQYQNGTVSSNTSSQPLKATGYSYFDVSTGIALSTNFADNGHIYVGAALSHFNNPRIKTTTGTSTYNLPEKYTLNFGINYPLDERSRVIGYADYFAQNGSRQLLVGALYGIDVQKYYDTDPYTIYFGSFVRWKDSFIPVIKMDFQHYSIGLSYDVNISKLIVASNYRGGFEFTAIYKGFLTVTNEALQKVKCVNF</sequence>
<accession>A0A1J5RWJ0</accession>
<organism evidence="1">
    <name type="scientific">mine drainage metagenome</name>
    <dbReference type="NCBI Taxonomy" id="410659"/>
    <lineage>
        <taxon>unclassified sequences</taxon>
        <taxon>metagenomes</taxon>
        <taxon>ecological metagenomes</taxon>
    </lineage>
</organism>
<reference evidence="1" key="1">
    <citation type="submission" date="2016-10" db="EMBL/GenBank/DDBJ databases">
        <title>Sequence of Gallionella enrichment culture.</title>
        <authorList>
            <person name="Poehlein A."/>
            <person name="Muehling M."/>
            <person name="Daniel R."/>
        </authorList>
    </citation>
    <scope>NUCLEOTIDE SEQUENCE</scope>
</reference>
<dbReference type="Pfam" id="PF11751">
    <property type="entry name" value="PorP_SprF"/>
    <property type="match status" value="1"/>
</dbReference>
<protein>
    <recommendedName>
        <fullName evidence="2">Type IX secretion system membrane protein PorP/SprF</fullName>
    </recommendedName>
</protein>
<evidence type="ECO:0008006" key="2">
    <source>
        <dbReference type="Google" id="ProtNLM"/>
    </source>
</evidence>
<dbReference type="AlphaFoldDB" id="A0A1J5RWJ0"/>
<comment type="caution">
    <text evidence="1">The sequence shown here is derived from an EMBL/GenBank/DDBJ whole genome shotgun (WGS) entry which is preliminary data.</text>
</comment>
<proteinExistence type="predicted"/>
<dbReference type="NCBIfam" id="TIGR03519">
    <property type="entry name" value="T9SS_PorP_fam"/>
    <property type="match status" value="1"/>
</dbReference>
<evidence type="ECO:0000313" key="1">
    <source>
        <dbReference type="EMBL" id="OIR00186.1"/>
    </source>
</evidence>
<name>A0A1J5RWJ0_9ZZZZ</name>